<proteinExistence type="predicted"/>
<dbReference type="NCBIfam" id="NF042963">
    <property type="entry name" value="DUF1156_antiphage"/>
    <property type="match status" value="1"/>
</dbReference>
<dbReference type="AlphaFoldDB" id="A0A9X2XVZ3"/>
<dbReference type="InterPro" id="IPR049953">
    <property type="entry name" value="Antiphage_assoc"/>
</dbReference>
<dbReference type="Pfam" id="PF06634">
    <property type="entry name" value="DUF1156"/>
    <property type="match status" value="1"/>
</dbReference>
<keyword evidence="4" id="KW-1185">Reference proteome</keyword>
<sequence>MINEQDAELTAMPSITSANDGSKPIKSFIESQFPVSKVSKESYKERMANNGQTLTGLGKWWGRKPLILVRAVILGLLMPASNDPKKDREIFLKILTMDDEGLWLRKEKSPSVEEYFQLAKKAGLTRYFNQVSMPDGKIKLTWDKSFSVDEILAIQRKLFKQLGYDDRLKYCIRPEHVDNLPISEWNFINSHLGTTATSLQELVEQLGKKQFGHKPRVGDSFCGGGSIPFEAARIGCDAFGSDLNPVAALLSWAALNIIGGGGEVVHEVQTAQEEVYKAADKQITDWGIEHNEQGWRADAYLYCVEAVCPITGYRIPLAPSWVIGEKSKTIAKLVRNEASNSYDIEIHSGVSDAEMQFARDSGTVQGNYMVNPDDSDIRTSMQVLRGDKTKDKESVFGLRLWENADVVPKPEDVFQERLYCIRYVETYYEKKIQQNGKSIWVELSKEELIKVQDLSSLKQEGTIREKTRKIYIAPNKDDLKREKIVLDLLKDRFAQWQQNGYIPSIKIEPGTETTRLQRERGWTYWHHLFTPRQLLLYGTFFELLDAFPLKDSVRKCLVSIGRMINWGSKLSRWDSSIANERPTDTFSNLALNTLQNYAVRAFTYMNTSWFITPDRSWFIEKKNDVINTLDVRAISDNCDFWITDPPYADAVNYHELADFFLSWYEKFIPKYFPEWYADGKKALAIRGEGEDFKKGMVDAYTNLAKNMPDNGAQIVMFTHQNSAVWADLALILWASGLQVSAAWTISTETDSAFKTGNYVKGTVCMVLRKQTTEEETFINDVYPEVEYHVTEQLKEMIALDDKEDPNFSDSDYQLAAYAAALRVLTSYRKIHPIDVQYELTKPRKKGEKNEVEKLIDKAVEIATNYLVPEGLDKDLWITLTPEEKFYLKGLEVETHGEYRNGVYQEFARGFGIKEYKNLLSTGKANETRLRSALEFKNKGLTDEGFGASMLRKVLFAVHETHVKEDPKEGRNYLKGELQKEYWSRRQKLITVTRYIQNLGSRIEHWQDDAKAANLLAGSLENDHV</sequence>
<evidence type="ECO:0000256" key="1">
    <source>
        <dbReference type="SAM" id="MobiDB-lite"/>
    </source>
</evidence>
<evidence type="ECO:0000313" key="4">
    <source>
        <dbReference type="Proteomes" id="UP001155483"/>
    </source>
</evidence>
<dbReference type="Proteomes" id="UP001155483">
    <property type="component" value="Unassembled WGS sequence"/>
</dbReference>
<feature type="region of interest" description="Disordered" evidence="1">
    <location>
        <begin position="1"/>
        <end position="20"/>
    </location>
</feature>
<gene>
    <name evidence="3" type="ORF">OCK74_14860</name>
</gene>
<dbReference type="Gene3D" id="3.40.50.150">
    <property type="entry name" value="Vaccinia Virus protein VP39"/>
    <property type="match status" value="1"/>
</dbReference>
<reference evidence="3" key="2">
    <citation type="submission" date="2023-04" db="EMBL/GenBank/DDBJ databases">
        <title>Paracnuella aquatica gen. nov., sp. nov., a member of the family Chitinophagaceae isolated from a hot spring.</title>
        <authorList>
            <person name="Wang C."/>
        </authorList>
    </citation>
    <scope>NUCLEOTIDE SEQUENCE</scope>
    <source>
        <strain evidence="3">LB-8</strain>
    </source>
</reference>
<evidence type="ECO:0000259" key="2">
    <source>
        <dbReference type="Pfam" id="PF06634"/>
    </source>
</evidence>
<reference evidence="3" key="1">
    <citation type="submission" date="2022-09" db="EMBL/GenBank/DDBJ databases">
        <authorList>
            <person name="Yuan C."/>
            <person name="Ke Z."/>
        </authorList>
    </citation>
    <scope>NUCLEOTIDE SEQUENCE</scope>
    <source>
        <strain evidence="3">LB-8</strain>
    </source>
</reference>
<feature type="domain" description="DUF1156" evidence="2">
    <location>
        <begin position="32"/>
        <end position="94"/>
    </location>
</feature>
<protein>
    <submittedName>
        <fullName evidence="3">DUF1156 domain-containing protein</fullName>
    </submittedName>
</protein>
<dbReference type="InterPro" id="IPR009537">
    <property type="entry name" value="DUF1156"/>
</dbReference>
<dbReference type="SUPFAM" id="SSF53335">
    <property type="entry name" value="S-adenosyl-L-methionine-dependent methyltransferases"/>
    <property type="match status" value="1"/>
</dbReference>
<dbReference type="InterPro" id="IPR029063">
    <property type="entry name" value="SAM-dependent_MTases_sf"/>
</dbReference>
<evidence type="ECO:0000313" key="3">
    <source>
        <dbReference type="EMBL" id="MCU7550399.1"/>
    </source>
</evidence>
<organism evidence="3 4">
    <name type="scientific">Paraflavisolibacter caeni</name>
    <dbReference type="NCBI Taxonomy" id="2982496"/>
    <lineage>
        <taxon>Bacteria</taxon>
        <taxon>Pseudomonadati</taxon>
        <taxon>Bacteroidota</taxon>
        <taxon>Chitinophagia</taxon>
        <taxon>Chitinophagales</taxon>
        <taxon>Chitinophagaceae</taxon>
        <taxon>Paraflavisolibacter</taxon>
    </lineage>
</organism>
<accession>A0A9X2XVZ3</accession>
<dbReference type="EMBL" id="JAOTIF010000012">
    <property type="protein sequence ID" value="MCU7550399.1"/>
    <property type="molecule type" value="Genomic_DNA"/>
</dbReference>
<name>A0A9X2XVZ3_9BACT</name>
<dbReference type="RefSeq" id="WP_279297839.1">
    <property type="nucleotide sequence ID" value="NZ_JAOTIF010000012.1"/>
</dbReference>
<comment type="caution">
    <text evidence="3">The sequence shown here is derived from an EMBL/GenBank/DDBJ whole genome shotgun (WGS) entry which is preliminary data.</text>
</comment>